<evidence type="ECO:0000313" key="5">
    <source>
        <dbReference type="Proteomes" id="UP001597068"/>
    </source>
</evidence>
<dbReference type="PANTHER" id="PTHR43364:SF4">
    <property type="entry name" value="NAD(P)-LINKED OXIDOREDUCTASE SUPERFAMILY PROTEIN"/>
    <property type="match status" value="1"/>
</dbReference>
<dbReference type="Pfam" id="PF00248">
    <property type="entry name" value="Aldo_ket_red"/>
    <property type="match status" value="1"/>
</dbReference>
<dbReference type="CDD" id="cd19080">
    <property type="entry name" value="AKR_AKR9A_9B"/>
    <property type="match status" value="1"/>
</dbReference>
<dbReference type="SUPFAM" id="SSF51430">
    <property type="entry name" value="NAD(P)-linked oxidoreductase"/>
    <property type="match status" value="1"/>
</dbReference>
<dbReference type="Gene3D" id="3.20.20.100">
    <property type="entry name" value="NADP-dependent oxidoreductase domain"/>
    <property type="match status" value="1"/>
</dbReference>
<feature type="region of interest" description="Disordered" evidence="2">
    <location>
        <begin position="316"/>
        <end position="354"/>
    </location>
</feature>
<feature type="domain" description="NADP-dependent oxidoreductase" evidence="3">
    <location>
        <begin position="20"/>
        <end position="318"/>
    </location>
</feature>
<evidence type="ECO:0000259" key="3">
    <source>
        <dbReference type="Pfam" id="PF00248"/>
    </source>
</evidence>
<dbReference type="InterPro" id="IPR050523">
    <property type="entry name" value="AKR_Detox_Biosynth"/>
</dbReference>
<protein>
    <submittedName>
        <fullName evidence="4">Aldo/keto reductase</fullName>
    </submittedName>
</protein>
<feature type="compositionally biased region" description="Basic and acidic residues" evidence="2">
    <location>
        <begin position="338"/>
        <end position="354"/>
    </location>
</feature>
<dbReference type="Proteomes" id="UP001597068">
    <property type="component" value="Unassembled WGS sequence"/>
</dbReference>
<keyword evidence="1" id="KW-0560">Oxidoreductase</keyword>
<dbReference type="EMBL" id="JBHTIL010000001">
    <property type="protein sequence ID" value="MFD0925656.1"/>
    <property type="molecule type" value="Genomic_DNA"/>
</dbReference>
<dbReference type="InterPro" id="IPR023210">
    <property type="entry name" value="NADP_OxRdtase_dom"/>
</dbReference>
<dbReference type="PANTHER" id="PTHR43364">
    <property type="entry name" value="NADH-SPECIFIC METHYLGLYOXAL REDUCTASE-RELATED"/>
    <property type="match status" value="1"/>
</dbReference>
<keyword evidence="5" id="KW-1185">Reference proteome</keyword>
<comment type="caution">
    <text evidence="4">The sequence shown here is derived from an EMBL/GenBank/DDBJ whole genome shotgun (WGS) entry which is preliminary data.</text>
</comment>
<dbReference type="RefSeq" id="WP_253646409.1">
    <property type="nucleotide sequence ID" value="NZ_BAAAMO010000002.1"/>
</dbReference>
<organism evidence="4 5">
    <name type="scientific">Williamsia deligens</name>
    <dbReference type="NCBI Taxonomy" id="321325"/>
    <lineage>
        <taxon>Bacteria</taxon>
        <taxon>Bacillati</taxon>
        <taxon>Actinomycetota</taxon>
        <taxon>Actinomycetes</taxon>
        <taxon>Mycobacteriales</taxon>
        <taxon>Nocardiaceae</taxon>
        <taxon>Williamsia</taxon>
    </lineage>
</organism>
<evidence type="ECO:0000256" key="2">
    <source>
        <dbReference type="SAM" id="MobiDB-lite"/>
    </source>
</evidence>
<accession>A0ABW3G4X4</accession>
<evidence type="ECO:0000313" key="4">
    <source>
        <dbReference type="EMBL" id="MFD0925656.1"/>
    </source>
</evidence>
<name>A0ABW3G4X4_9NOCA</name>
<reference evidence="5" key="1">
    <citation type="journal article" date="2019" name="Int. J. Syst. Evol. Microbiol.">
        <title>The Global Catalogue of Microorganisms (GCM) 10K type strain sequencing project: providing services to taxonomists for standard genome sequencing and annotation.</title>
        <authorList>
            <consortium name="The Broad Institute Genomics Platform"/>
            <consortium name="The Broad Institute Genome Sequencing Center for Infectious Disease"/>
            <person name="Wu L."/>
            <person name="Ma J."/>
        </authorList>
    </citation>
    <scope>NUCLEOTIDE SEQUENCE [LARGE SCALE GENOMIC DNA]</scope>
    <source>
        <strain evidence="5">CCUG 50873</strain>
    </source>
</reference>
<evidence type="ECO:0000256" key="1">
    <source>
        <dbReference type="ARBA" id="ARBA00023002"/>
    </source>
</evidence>
<dbReference type="InterPro" id="IPR036812">
    <property type="entry name" value="NAD(P)_OxRdtase_dom_sf"/>
</dbReference>
<sequence>MTTTLDTYRTLGRSGLRVSRLALGTATFGTEWGWGADREDARRLFDRYVDAGGNFLDTASTYTEGTSERYLGEFARGRRDSLVIATKYSTLRRPGDPNSGGGHRKNLLASVDASLDRLGTDHVDLLHLHVWDDSTPVDEILRGMDDLVRQGKVLHCGISSAPAWQIARMQTIADLRGWRPLIALQVEHNLIERRGELDLFPMARELGLGVVPFSPLAGGVLTGRYRTRSAGAAPQDGTRTAFNVGLGAVTDRSLSIADVVGEVAEDLGVTPSQVALAWSIQNPHVTAPIIGARTPAQLEENLAALAVDLDTSHLTRLEGGDSAGPGLPACPAGQRPHPPTDPRRHGDRERAMTS</sequence>
<proteinExistence type="predicted"/>
<gene>
    <name evidence="4" type="ORF">ACFQ04_07880</name>
</gene>